<dbReference type="GO" id="GO:0080120">
    <property type="term" value="P:CAAX-box protein maturation"/>
    <property type="evidence" value="ECO:0007669"/>
    <property type="project" value="UniProtKB-ARBA"/>
</dbReference>
<feature type="transmembrane region" description="Helical" evidence="1">
    <location>
        <begin position="66"/>
        <end position="90"/>
    </location>
</feature>
<sequence length="318" mass="35774">MDKFENNIHLSEGRSSWGSAILILGLALAGSLIGSYIGLLLSIPFYEGTIIEMAEAFANPMNNPQIKLPLFISQGVTTLLGMIIVPALYLKVRENKSLAIFFKNPLGWVPLLACVIIVISFMVVNSIFIEWNANVSFPDFMKGFEEWARGKEDKLAEVTIYLTNFESTTDLIVAFIVIAVLAPVGEELLFRGFLQNEFHRGSGNIHVAIWLSAILFSAIHIQFFGFVPRLLLGALFGYLYYWSGNLWIPILAHFVNNGFTLVMLYLHQKEVVTYDLENTEAVPLSTVLIFIIITAGLLYYFRYYFLNASTDERMAKGI</sequence>
<keyword evidence="1" id="KW-0812">Transmembrane</keyword>
<keyword evidence="1" id="KW-1133">Transmembrane helix</keyword>
<feature type="transmembrane region" description="Helical" evidence="1">
    <location>
        <begin position="287"/>
        <end position="305"/>
    </location>
</feature>
<organism evidence="3 4">
    <name type="scientific">Fulvivirga imtechensis AK7</name>
    <dbReference type="NCBI Taxonomy" id="1237149"/>
    <lineage>
        <taxon>Bacteria</taxon>
        <taxon>Pseudomonadati</taxon>
        <taxon>Bacteroidota</taxon>
        <taxon>Cytophagia</taxon>
        <taxon>Cytophagales</taxon>
        <taxon>Fulvivirgaceae</taxon>
        <taxon>Fulvivirga</taxon>
    </lineage>
</organism>
<dbReference type="eggNOG" id="COG1266">
    <property type="taxonomic scope" value="Bacteria"/>
</dbReference>
<dbReference type="GO" id="GO:0004175">
    <property type="term" value="F:endopeptidase activity"/>
    <property type="evidence" value="ECO:0007669"/>
    <property type="project" value="UniProtKB-ARBA"/>
</dbReference>
<dbReference type="Pfam" id="PF02517">
    <property type="entry name" value="Rce1-like"/>
    <property type="match status" value="1"/>
</dbReference>
<evidence type="ECO:0000259" key="2">
    <source>
        <dbReference type="Pfam" id="PF02517"/>
    </source>
</evidence>
<feature type="transmembrane region" description="Helical" evidence="1">
    <location>
        <begin position="171"/>
        <end position="193"/>
    </location>
</feature>
<dbReference type="STRING" id="1237149.C900_02779"/>
<evidence type="ECO:0000313" key="3">
    <source>
        <dbReference type="EMBL" id="ELR71438.1"/>
    </source>
</evidence>
<keyword evidence="4" id="KW-1185">Reference proteome</keyword>
<dbReference type="PANTHER" id="PTHR43592:SF15">
    <property type="entry name" value="CAAX AMINO TERMINAL PROTEASE FAMILY PROTEIN"/>
    <property type="match status" value="1"/>
</dbReference>
<name>L8JT91_9BACT</name>
<accession>L8JT91</accession>
<dbReference type="EMBL" id="AMZN01000040">
    <property type="protein sequence ID" value="ELR71438.1"/>
    <property type="molecule type" value="Genomic_DNA"/>
</dbReference>
<evidence type="ECO:0000313" key="4">
    <source>
        <dbReference type="Proteomes" id="UP000011135"/>
    </source>
</evidence>
<feature type="transmembrane region" description="Helical" evidence="1">
    <location>
        <begin position="111"/>
        <end position="129"/>
    </location>
</feature>
<gene>
    <name evidence="3" type="ORF">C900_02779</name>
</gene>
<feature type="domain" description="CAAX prenyl protease 2/Lysostaphin resistance protein A-like" evidence="2">
    <location>
        <begin position="171"/>
        <end position="258"/>
    </location>
</feature>
<reference evidence="3 4" key="1">
    <citation type="submission" date="2012-12" db="EMBL/GenBank/DDBJ databases">
        <title>Genome assembly of Fulvivirga imtechensis AK7.</title>
        <authorList>
            <person name="Nupur N."/>
            <person name="Khatri I."/>
            <person name="Kumar R."/>
            <person name="Subramanian S."/>
            <person name="Pinnaka A."/>
        </authorList>
    </citation>
    <scope>NUCLEOTIDE SEQUENCE [LARGE SCALE GENOMIC DNA]</scope>
    <source>
        <strain evidence="3 4">AK7</strain>
    </source>
</reference>
<protein>
    <submittedName>
        <fullName evidence="3">Abortive infection protein family</fullName>
    </submittedName>
</protein>
<dbReference type="PATRIC" id="fig|1237149.3.peg.2534"/>
<keyword evidence="1" id="KW-0472">Membrane</keyword>
<dbReference type="RefSeq" id="WP_009580082.1">
    <property type="nucleotide sequence ID" value="NZ_AMZN01000040.1"/>
</dbReference>
<dbReference type="PANTHER" id="PTHR43592">
    <property type="entry name" value="CAAX AMINO TERMINAL PROTEASE"/>
    <property type="match status" value="1"/>
</dbReference>
<proteinExistence type="predicted"/>
<evidence type="ECO:0000256" key="1">
    <source>
        <dbReference type="SAM" id="Phobius"/>
    </source>
</evidence>
<dbReference type="Proteomes" id="UP000011135">
    <property type="component" value="Unassembled WGS sequence"/>
</dbReference>
<feature type="transmembrane region" description="Helical" evidence="1">
    <location>
        <begin position="21"/>
        <end position="46"/>
    </location>
</feature>
<feature type="transmembrane region" description="Helical" evidence="1">
    <location>
        <begin position="205"/>
        <end position="226"/>
    </location>
</feature>
<dbReference type="AlphaFoldDB" id="L8JT91"/>
<dbReference type="InterPro" id="IPR003675">
    <property type="entry name" value="Rce1/LyrA-like_dom"/>
</dbReference>
<comment type="caution">
    <text evidence="3">The sequence shown here is derived from an EMBL/GenBank/DDBJ whole genome shotgun (WGS) entry which is preliminary data.</text>
</comment>
<dbReference type="OrthoDB" id="1523022at2"/>